<protein>
    <submittedName>
        <fullName evidence="4">DNA-binding response regulator KdpE</fullName>
    </submittedName>
</protein>
<dbReference type="EMBL" id="JMCB01000022">
    <property type="protein sequence ID" value="KFE62406.1"/>
    <property type="molecule type" value="Genomic_DNA"/>
</dbReference>
<accession>A0A085W3Z3</accession>
<dbReference type="SMART" id="SM00448">
    <property type="entry name" value="REC"/>
    <property type="match status" value="1"/>
</dbReference>
<dbReference type="SUPFAM" id="SSF52172">
    <property type="entry name" value="CheY-like"/>
    <property type="match status" value="1"/>
</dbReference>
<dbReference type="InterPro" id="IPR011006">
    <property type="entry name" value="CheY-like_superfamily"/>
</dbReference>
<keyword evidence="1 2" id="KW-0597">Phosphoprotein</keyword>
<proteinExistence type="predicted"/>
<dbReference type="PROSITE" id="PS50110">
    <property type="entry name" value="RESPONSE_REGULATORY"/>
    <property type="match status" value="1"/>
</dbReference>
<feature type="domain" description="Response regulatory" evidence="3">
    <location>
        <begin position="6"/>
        <end position="119"/>
    </location>
</feature>
<dbReference type="OrthoDB" id="5295285at2"/>
<evidence type="ECO:0000256" key="2">
    <source>
        <dbReference type="PROSITE-ProRule" id="PRU00169"/>
    </source>
</evidence>
<name>A0A085W3Z3_9BACT</name>
<dbReference type="AlphaFoldDB" id="A0A085W3Z3"/>
<dbReference type="PANTHER" id="PTHR44591">
    <property type="entry name" value="STRESS RESPONSE REGULATOR PROTEIN 1"/>
    <property type="match status" value="1"/>
</dbReference>
<dbReference type="STRING" id="394096.DB31_4116"/>
<evidence type="ECO:0000259" key="3">
    <source>
        <dbReference type="PROSITE" id="PS50110"/>
    </source>
</evidence>
<reference evidence="4 5" key="1">
    <citation type="submission" date="2014-04" db="EMBL/GenBank/DDBJ databases">
        <title>Genome assembly of Hyalangium minutum DSM 14724.</title>
        <authorList>
            <person name="Sharma G."/>
            <person name="Subramanian S."/>
        </authorList>
    </citation>
    <scope>NUCLEOTIDE SEQUENCE [LARGE SCALE GENOMIC DNA]</scope>
    <source>
        <strain evidence="4 5">DSM 14724</strain>
    </source>
</reference>
<dbReference type="Pfam" id="PF00072">
    <property type="entry name" value="Response_reg"/>
    <property type="match status" value="1"/>
</dbReference>
<evidence type="ECO:0000313" key="5">
    <source>
        <dbReference type="Proteomes" id="UP000028725"/>
    </source>
</evidence>
<gene>
    <name evidence="4" type="ORF">DB31_4116</name>
</gene>
<dbReference type="PANTHER" id="PTHR44591:SF3">
    <property type="entry name" value="RESPONSE REGULATORY DOMAIN-CONTAINING PROTEIN"/>
    <property type="match status" value="1"/>
</dbReference>
<evidence type="ECO:0000313" key="4">
    <source>
        <dbReference type="EMBL" id="KFE62406.1"/>
    </source>
</evidence>
<dbReference type="GO" id="GO:0000160">
    <property type="term" value="P:phosphorelay signal transduction system"/>
    <property type="evidence" value="ECO:0007669"/>
    <property type="project" value="InterPro"/>
</dbReference>
<dbReference type="RefSeq" id="WP_044197564.1">
    <property type="nucleotide sequence ID" value="NZ_JMCB01000022.1"/>
</dbReference>
<keyword evidence="5" id="KW-1185">Reference proteome</keyword>
<comment type="caution">
    <text evidence="4">The sequence shown here is derived from an EMBL/GenBank/DDBJ whole genome shotgun (WGS) entry which is preliminary data.</text>
</comment>
<sequence>MAAHFRILVVEDHNDSREMLEEFLTEEGFTVETAVNGLQALERLRLAPRPDLVLLDLMMPVMTGWDLMARVAEEPTLWGLPVIVVSGAGSTRPVPHNVLTSIPKPLDLHLLMDTISRLQDLQDAPAPALAVAAAGR</sequence>
<dbReference type="InterPro" id="IPR050595">
    <property type="entry name" value="Bact_response_regulator"/>
</dbReference>
<keyword evidence="4" id="KW-0238">DNA-binding</keyword>
<dbReference type="Gene3D" id="3.40.50.2300">
    <property type="match status" value="1"/>
</dbReference>
<organism evidence="4 5">
    <name type="scientific">Hyalangium minutum</name>
    <dbReference type="NCBI Taxonomy" id="394096"/>
    <lineage>
        <taxon>Bacteria</taxon>
        <taxon>Pseudomonadati</taxon>
        <taxon>Myxococcota</taxon>
        <taxon>Myxococcia</taxon>
        <taxon>Myxococcales</taxon>
        <taxon>Cystobacterineae</taxon>
        <taxon>Archangiaceae</taxon>
        <taxon>Hyalangium</taxon>
    </lineage>
</organism>
<dbReference type="GO" id="GO:0003677">
    <property type="term" value="F:DNA binding"/>
    <property type="evidence" value="ECO:0007669"/>
    <property type="project" value="UniProtKB-KW"/>
</dbReference>
<dbReference type="InterPro" id="IPR001789">
    <property type="entry name" value="Sig_transdc_resp-reg_receiver"/>
</dbReference>
<feature type="modified residue" description="4-aspartylphosphate" evidence="2">
    <location>
        <position position="56"/>
    </location>
</feature>
<evidence type="ECO:0000256" key="1">
    <source>
        <dbReference type="ARBA" id="ARBA00022553"/>
    </source>
</evidence>
<dbReference type="Proteomes" id="UP000028725">
    <property type="component" value="Unassembled WGS sequence"/>
</dbReference>